<dbReference type="Gene3D" id="1.10.3210.10">
    <property type="entry name" value="Hypothetical protein af1432"/>
    <property type="match status" value="1"/>
</dbReference>
<accession>A0ABX6NM74</accession>
<evidence type="ECO:0000313" key="3">
    <source>
        <dbReference type="Proteomes" id="UP000503251"/>
    </source>
</evidence>
<organism evidence="2 3">
    <name type="scientific">Oceanidesulfovibrio marinus</name>
    <dbReference type="NCBI Taxonomy" id="370038"/>
    <lineage>
        <taxon>Bacteria</taxon>
        <taxon>Pseudomonadati</taxon>
        <taxon>Thermodesulfobacteriota</taxon>
        <taxon>Desulfovibrionia</taxon>
        <taxon>Desulfovibrionales</taxon>
        <taxon>Desulfovibrionaceae</taxon>
        <taxon>Oceanidesulfovibrio</taxon>
    </lineage>
</organism>
<dbReference type="Pfam" id="PF08668">
    <property type="entry name" value="HDOD"/>
    <property type="match status" value="1"/>
</dbReference>
<reference evidence="2 3" key="1">
    <citation type="submission" date="2019-04" db="EMBL/GenBank/DDBJ databases">
        <title>Isolation and culture of sulfate reducing bacteria from the cold seep of the South China Sea.</title>
        <authorList>
            <person name="Sun C."/>
            <person name="Liu R."/>
        </authorList>
    </citation>
    <scope>NUCLEOTIDE SEQUENCE [LARGE SCALE GENOMIC DNA]</scope>
    <source>
        <strain evidence="2 3">CS1</strain>
    </source>
</reference>
<dbReference type="PANTHER" id="PTHR33525">
    <property type="match status" value="1"/>
</dbReference>
<gene>
    <name evidence="2" type="ORF">E8L03_18555</name>
</gene>
<dbReference type="InterPro" id="IPR013976">
    <property type="entry name" value="HDOD"/>
</dbReference>
<dbReference type="Proteomes" id="UP000503251">
    <property type="component" value="Chromosome"/>
</dbReference>
<dbReference type="InterPro" id="IPR003607">
    <property type="entry name" value="HD/PDEase_dom"/>
</dbReference>
<evidence type="ECO:0000259" key="1">
    <source>
        <dbReference type="PROSITE" id="PS51833"/>
    </source>
</evidence>
<dbReference type="InterPro" id="IPR052340">
    <property type="entry name" value="RNase_Y/CdgJ"/>
</dbReference>
<proteinExistence type="predicted"/>
<dbReference type="PROSITE" id="PS51833">
    <property type="entry name" value="HDOD"/>
    <property type="match status" value="1"/>
</dbReference>
<keyword evidence="3" id="KW-1185">Reference proteome</keyword>
<dbReference type="SUPFAM" id="SSF109604">
    <property type="entry name" value="HD-domain/PDEase-like"/>
    <property type="match status" value="1"/>
</dbReference>
<dbReference type="PANTHER" id="PTHR33525:SF3">
    <property type="entry name" value="RIBONUCLEASE Y"/>
    <property type="match status" value="1"/>
</dbReference>
<protein>
    <submittedName>
        <fullName evidence="2">HDOD domain-containing protein</fullName>
    </submittedName>
</protein>
<name>A0ABX6NM74_9BACT</name>
<feature type="domain" description="HDOD" evidence="1">
    <location>
        <begin position="111"/>
        <end position="305"/>
    </location>
</feature>
<sequence length="377" mass="41924">MCATLSRMWFWGMHGTRFSKLGLSGATMTEEEKRHAAQERVDRRFMGVSRDNPITALMYSLALEREQGEFAGEPCFTDTMHQPLPNAQQYLQMKSKVSLLPLDTLKEKMKLPSMPHVVMQLQSAIMREASSHEIASIIGLDPKLTAAVLSLVNSPLYAMPSKVESLERAITVIGNNGVSSLALGVYLLSMFEDTAPQELPLETFWKHSIASAVLANKIARLCNKPEPERFLVAGLLHDLGQILLFSRYPSLARVTLAMQQELDMPLHEAEYVLFDVDHTTIGGVLFGEWSLPRSIVNSALYHHDAEASLGHEAPEVVYVANQMATALGIGCNRLYTADPGEAIWESLGLREEDVRAMVQNVDEQLWAMFHTIFPGKG</sequence>
<dbReference type="EMBL" id="CP039543">
    <property type="protein sequence ID" value="QJT10795.1"/>
    <property type="molecule type" value="Genomic_DNA"/>
</dbReference>
<evidence type="ECO:0000313" key="2">
    <source>
        <dbReference type="EMBL" id="QJT10795.1"/>
    </source>
</evidence>
<dbReference type="CDD" id="cd00077">
    <property type="entry name" value="HDc"/>
    <property type="match status" value="1"/>
</dbReference>